<gene>
    <name evidence="1" type="ORF">EHE19_004965</name>
</gene>
<dbReference type="KEGG" id="rher:EHE19_004965"/>
<dbReference type="EMBL" id="CP061336">
    <property type="protein sequence ID" value="QNU67814.1"/>
    <property type="molecule type" value="Genomic_DNA"/>
</dbReference>
<dbReference type="Proteomes" id="UP000306409">
    <property type="component" value="Chromosome"/>
</dbReference>
<keyword evidence="2" id="KW-1185">Reference proteome</keyword>
<dbReference type="PROSITE" id="PS51257">
    <property type="entry name" value="PROKAR_LIPOPROTEIN"/>
    <property type="match status" value="1"/>
</dbReference>
<dbReference type="AlphaFoldDB" id="A0A4U7JEY0"/>
<evidence type="ECO:0000313" key="1">
    <source>
        <dbReference type="EMBL" id="QNU67814.1"/>
    </source>
</evidence>
<organism evidence="1 2">
    <name type="scientific">Ruminiclostridium herbifermentans</name>
    <dbReference type="NCBI Taxonomy" id="2488810"/>
    <lineage>
        <taxon>Bacteria</taxon>
        <taxon>Bacillati</taxon>
        <taxon>Bacillota</taxon>
        <taxon>Clostridia</taxon>
        <taxon>Eubacteriales</taxon>
        <taxon>Oscillospiraceae</taxon>
        <taxon>Ruminiclostridium</taxon>
    </lineage>
</organism>
<reference evidence="1 2" key="1">
    <citation type="submission" date="2020-09" db="EMBL/GenBank/DDBJ databases">
        <title>Characterization and genome sequencing of Ruminiclostridium sp. nov. MA18.</title>
        <authorList>
            <person name="Rettenmaier R."/>
            <person name="Kowollik M.-L."/>
            <person name="Liebl W."/>
            <person name="Zverlov V."/>
        </authorList>
    </citation>
    <scope>NUCLEOTIDE SEQUENCE [LARGE SCALE GENOMIC DNA]</scope>
    <source>
        <strain evidence="1 2">MA18</strain>
    </source>
</reference>
<accession>A0A4U7JEY0</accession>
<proteinExistence type="predicted"/>
<sequence>MGKNILLFGLTIIILIGVCGCMTNQNELSVNEQVEKYMKDKYNEDFKVVGGGTEGWNAPDTEIYVRSERFPDVNIMVRRGKKTGEMIDNYVSYLMKDKIEEVMTEIVSPIYSTSKVIYRTERAPQRSATPQMSVDEYIKYCSENMGISLAICINDPDYKTNKDEKLEELRKKLEEKQCKVDLTIFYVIDGKLDLINDSNINDLYRGATEADWLLMRGDFTIDESYKLEYSEWRKIK</sequence>
<evidence type="ECO:0008006" key="3">
    <source>
        <dbReference type="Google" id="ProtNLM"/>
    </source>
</evidence>
<protein>
    <recommendedName>
        <fullName evidence="3">Lipoprotein</fullName>
    </recommendedName>
</protein>
<evidence type="ECO:0000313" key="2">
    <source>
        <dbReference type="Proteomes" id="UP000306409"/>
    </source>
</evidence>
<name>A0A4U7JEY0_9FIRM</name>